<reference evidence="3" key="1">
    <citation type="submission" date="2018-06" db="EMBL/GenBank/DDBJ databases">
        <authorList>
            <consortium name="Pathogen Informatics"/>
        </authorList>
    </citation>
    <scope>NUCLEOTIDE SEQUENCE [LARGE SCALE GENOMIC DNA]</scope>
    <source>
        <strain evidence="3">NCTC10132</strain>
    </source>
</reference>
<dbReference type="Pfam" id="PF04851">
    <property type="entry name" value="ResIII"/>
    <property type="match status" value="1"/>
</dbReference>
<evidence type="ECO:0000313" key="2">
    <source>
        <dbReference type="EMBL" id="SYV97509.1"/>
    </source>
</evidence>
<gene>
    <name evidence="2" type="ORF">NCTC10132_00875</name>
</gene>
<dbReference type="Proteomes" id="UP000257559">
    <property type="component" value="Chromosome"/>
</dbReference>
<evidence type="ECO:0000313" key="3">
    <source>
        <dbReference type="Proteomes" id="UP000257559"/>
    </source>
</evidence>
<dbReference type="Gene3D" id="3.40.50.300">
    <property type="entry name" value="P-loop containing nucleotide triphosphate hydrolases"/>
    <property type="match status" value="1"/>
</dbReference>
<protein>
    <recommendedName>
        <fullName evidence="1">Helicase/UvrB N-terminal domain-containing protein</fullName>
    </recommendedName>
</protein>
<dbReference type="GO" id="GO:0003677">
    <property type="term" value="F:DNA binding"/>
    <property type="evidence" value="ECO:0007669"/>
    <property type="project" value="InterPro"/>
</dbReference>
<dbReference type="KEGG" id="medw:NCTC10132_00875"/>
<dbReference type="EMBL" id="LS991951">
    <property type="protein sequence ID" value="SYV97509.1"/>
    <property type="molecule type" value="Genomic_DNA"/>
</dbReference>
<dbReference type="AlphaFoldDB" id="A0A3B0PLL3"/>
<keyword evidence="3" id="KW-1185">Reference proteome</keyword>
<dbReference type="SUPFAM" id="SSF52540">
    <property type="entry name" value="P-loop containing nucleoside triphosphate hydrolases"/>
    <property type="match status" value="1"/>
</dbReference>
<feature type="non-terminal residue" evidence="2">
    <location>
        <position position="54"/>
    </location>
</feature>
<sequence>MNLTNSQSRVINALVNKTLNSIESNIPDATYFKAPTGSGKTFMMLNYVDQLIEW</sequence>
<organism evidence="2 3">
    <name type="scientific">Mycoplasmopsis edwardii</name>
    <dbReference type="NCBI Taxonomy" id="53558"/>
    <lineage>
        <taxon>Bacteria</taxon>
        <taxon>Bacillati</taxon>
        <taxon>Mycoplasmatota</taxon>
        <taxon>Mycoplasmoidales</taxon>
        <taxon>Metamycoplasmataceae</taxon>
        <taxon>Mycoplasmopsis</taxon>
    </lineage>
</organism>
<dbReference type="InterPro" id="IPR027417">
    <property type="entry name" value="P-loop_NTPase"/>
</dbReference>
<evidence type="ECO:0000259" key="1">
    <source>
        <dbReference type="Pfam" id="PF04851"/>
    </source>
</evidence>
<dbReference type="REBASE" id="267790">
    <property type="entry name" value="Med10132ORF876P"/>
</dbReference>
<proteinExistence type="predicted"/>
<dbReference type="GO" id="GO:0005524">
    <property type="term" value="F:ATP binding"/>
    <property type="evidence" value="ECO:0007669"/>
    <property type="project" value="InterPro"/>
</dbReference>
<dbReference type="InterPro" id="IPR006935">
    <property type="entry name" value="Helicase/UvrB_N"/>
</dbReference>
<feature type="domain" description="Helicase/UvrB N-terminal" evidence="1">
    <location>
        <begin position="2"/>
        <end position="53"/>
    </location>
</feature>
<dbReference type="GO" id="GO:0016787">
    <property type="term" value="F:hydrolase activity"/>
    <property type="evidence" value="ECO:0007669"/>
    <property type="project" value="InterPro"/>
</dbReference>
<accession>A0A3B0PLL3</accession>
<name>A0A3B0PLL3_9BACT</name>